<keyword evidence="3" id="KW-1185">Reference proteome</keyword>
<evidence type="ECO:0000256" key="1">
    <source>
        <dbReference type="SAM" id="MobiDB-lite"/>
    </source>
</evidence>
<dbReference type="EMBL" id="BAABHJ010000041">
    <property type="protein sequence ID" value="GAA4619355.1"/>
    <property type="molecule type" value="Genomic_DNA"/>
</dbReference>
<evidence type="ECO:0000313" key="3">
    <source>
        <dbReference type="Proteomes" id="UP001500212"/>
    </source>
</evidence>
<name>A0ABP8TYP3_9ACTN</name>
<comment type="caution">
    <text evidence="2">The sequence shown here is derived from an EMBL/GenBank/DDBJ whole genome shotgun (WGS) entry which is preliminary data.</text>
</comment>
<protein>
    <submittedName>
        <fullName evidence="2">Uncharacterized protein</fullName>
    </submittedName>
</protein>
<dbReference type="Proteomes" id="UP001500212">
    <property type="component" value="Unassembled WGS sequence"/>
</dbReference>
<feature type="region of interest" description="Disordered" evidence="1">
    <location>
        <begin position="245"/>
        <end position="273"/>
    </location>
</feature>
<sequence length="273" mass="29059">MVVVAALITMLVACTSSSHPTDHRTPRAQPSAHGSSCEVRVAESAVTRKDHYAVGARDQLNDLFLASAILENPCRRTATNVRFVVSPLDDQGHELMSAGRPVQAHFTISLIMPGQRAAGWAYFDRKQAPDGVANLRVQLDTAPFGGEVCWIAPSTSGYQAAGRATDVTVGKRDTSRTSANGLARLSFKVTWSPTKSSPGRRAASVIFRDSSGRLLNANGQGIGPALKPGQRVHFDAWVPENADPSRTGVLLEPNPVTPGLPFYSPSSSCLPSS</sequence>
<organism evidence="2 3">
    <name type="scientific">Actinoallomurus liliacearum</name>
    <dbReference type="NCBI Taxonomy" id="1080073"/>
    <lineage>
        <taxon>Bacteria</taxon>
        <taxon>Bacillati</taxon>
        <taxon>Actinomycetota</taxon>
        <taxon>Actinomycetes</taxon>
        <taxon>Streptosporangiales</taxon>
        <taxon>Thermomonosporaceae</taxon>
        <taxon>Actinoallomurus</taxon>
    </lineage>
</organism>
<evidence type="ECO:0000313" key="2">
    <source>
        <dbReference type="EMBL" id="GAA4619355.1"/>
    </source>
</evidence>
<gene>
    <name evidence="2" type="ORF">GCM10023195_87440</name>
</gene>
<accession>A0ABP8TYP3</accession>
<proteinExistence type="predicted"/>
<feature type="compositionally biased region" description="Low complexity" evidence="1">
    <location>
        <begin position="264"/>
        <end position="273"/>
    </location>
</feature>
<reference evidence="3" key="1">
    <citation type="journal article" date="2019" name="Int. J. Syst. Evol. Microbiol.">
        <title>The Global Catalogue of Microorganisms (GCM) 10K type strain sequencing project: providing services to taxonomists for standard genome sequencing and annotation.</title>
        <authorList>
            <consortium name="The Broad Institute Genomics Platform"/>
            <consortium name="The Broad Institute Genome Sequencing Center for Infectious Disease"/>
            <person name="Wu L."/>
            <person name="Ma J."/>
        </authorList>
    </citation>
    <scope>NUCLEOTIDE SEQUENCE [LARGE SCALE GENOMIC DNA]</scope>
    <source>
        <strain evidence="3">JCM 17938</strain>
    </source>
</reference>